<dbReference type="GO" id="GO:0008614">
    <property type="term" value="P:pyridoxine metabolic process"/>
    <property type="evidence" value="ECO:0007669"/>
    <property type="project" value="TreeGrafter"/>
</dbReference>
<evidence type="ECO:0000256" key="6">
    <source>
        <dbReference type="ARBA" id="ARBA00049534"/>
    </source>
</evidence>
<dbReference type="PANTHER" id="PTHR31559:SF0">
    <property type="entry name" value="PYRIDOXAL 5'-PHOSPHATE SYNTHASE SUBUNIT SNO1-RELATED"/>
    <property type="match status" value="1"/>
</dbReference>
<protein>
    <recommendedName>
        <fullName evidence="2">glutaminase</fullName>
        <ecNumber evidence="2">3.5.1.2</ecNumber>
    </recommendedName>
</protein>
<dbReference type="Pfam" id="PF01174">
    <property type="entry name" value="SNO"/>
    <property type="match status" value="2"/>
</dbReference>
<evidence type="ECO:0000256" key="5">
    <source>
        <dbReference type="ARBA" id="ARBA00023239"/>
    </source>
</evidence>
<dbReference type="Gene3D" id="3.40.50.880">
    <property type="match status" value="2"/>
</dbReference>
<dbReference type="GO" id="GO:1903600">
    <property type="term" value="C:glutaminase complex"/>
    <property type="evidence" value="ECO:0007669"/>
    <property type="project" value="TreeGrafter"/>
</dbReference>
<dbReference type="InterPro" id="IPR029062">
    <property type="entry name" value="Class_I_gatase-like"/>
</dbReference>
<evidence type="ECO:0000313" key="9">
    <source>
        <dbReference type="EMBL" id="KAE8262049.1"/>
    </source>
</evidence>
<dbReference type="GO" id="GO:0016829">
    <property type="term" value="F:lyase activity"/>
    <property type="evidence" value="ECO:0007669"/>
    <property type="project" value="UniProtKB-KW"/>
</dbReference>
<dbReference type="AlphaFoldDB" id="A0A177V5E8"/>
<comment type="catalytic activity">
    <reaction evidence="6">
        <text>L-glutamine + H2O = L-glutamate + NH4(+)</text>
        <dbReference type="Rhea" id="RHEA:15889"/>
        <dbReference type="ChEBI" id="CHEBI:15377"/>
        <dbReference type="ChEBI" id="CHEBI:28938"/>
        <dbReference type="ChEBI" id="CHEBI:29985"/>
        <dbReference type="ChEBI" id="CHEBI:58359"/>
        <dbReference type="EC" id="3.5.1.2"/>
    </reaction>
</comment>
<keyword evidence="4" id="KW-0315">Glutamine amidotransferase</keyword>
<evidence type="ECO:0000256" key="1">
    <source>
        <dbReference type="ARBA" id="ARBA00008345"/>
    </source>
</evidence>
<comment type="caution">
    <text evidence="9">The sequence shown here is derived from an EMBL/GenBank/DDBJ whole genome shotgun (WGS) entry which is preliminary data.</text>
</comment>
<evidence type="ECO:0000256" key="4">
    <source>
        <dbReference type="ARBA" id="ARBA00022962"/>
    </source>
</evidence>
<reference evidence="9" key="1">
    <citation type="submission" date="2016-04" db="EMBL/GenBank/DDBJ databases">
        <authorList>
            <person name="Nguyen H.D."/>
            <person name="Kesanakurti P."/>
            <person name="Cullis J."/>
            <person name="Levesque C.A."/>
            <person name="Hambleton S."/>
        </authorList>
    </citation>
    <scope>NUCLEOTIDE SEQUENCE</scope>
    <source>
        <strain evidence="9">DAOMC 238032</strain>
    </source>
</reference>
<reference evidence="8" key="3">
    <citation type="submission" date="2020-10" db="EMBL/GenBank/DDBJ databases">
        <authorList>
            <person name="Sedaghatjoo S."/>
        </authorList>
    </citation>
    <scope>NUCLEOTIDE SEQUENCE</scope>
    <source>
        <strain evidence="8">AZH3</strain>
    </source>
</reference>
<dbReference type="InterPro" id="IPR002161">
    <property type="entry name" value="PdxT/SNO"/>
</dbReference>
<dbReference type="Proteomes" id="UP000077671">
    <property type="component" value="Unassembled WGS sequence"/>
</dbReference>
<dbReference type="EMBL" id="CAJHJG010002700">
    <property type="protein sequence ID" value="CAD6922443.1"/>
    <property type="molecule type" value="Genomic_DNA"/>
</dbReference>
<feature type="region of interest" description="Disordered" evidence="7">
    <location>
        <begin position="197"/>
        <end position="229"/>
    </location>
</feature>
<dbReference type="EC" id="3.5.1.2" evidence="2"/>
<keyword evidence="11" id="KW-1185">Reference proteome</keyword>
<comment type="similarity">
    <text evidence="1">Belongs to the glutaminase PdxT/SNO family.</text>
</comment>
<dbReference type="GO" id="GO:0042823">
    <property type="term" value="P:pyridoxal phosphate biosynthetic process"/>
    <property type="evidence" value="ECO:0007669"/>
    <property type="project" value="InterPro"/>
</dbReference>
<evidence type="ECO:0000256" key="2">
    <source>
        <dbReference type="ARBA" id="ARBA00012918"/>
    </source>
</evidence>
<accession>A0A177V5E8</accession>
<dbReference type="PANTHER" id="PTHR31559">
    <property type="entry name" value="PYRIDOXAL 5'-PHOSPHATE SYNTHASE SUBUNIT SNO"/>
    <property type="match status" value="1"/>
</dbReference>
<keyword evidence="5" id="KW-0456">Lyase</keyword>
<evidence type="ECO:0000256" key="7">
    <source>
        <dbReference type="SAM" id="MobiDB-lite"/>
    </source>
</evidence>
<keyword evidence="3" id="KW-0378">Hydrolase</keyword>
<dbReference type="SUPFAM" id="SSF52317">
    <property type="entry name" value="Class I glutamine amidotransferase-like"/>
    <property type="match status" value="2"/>
</dbReference>
<proteinExistence type="inferred from homology"/>
<dbReference type="InterPro" id="IPR021196">
    <property type="entry name" value="PdxT/SNO_CS"/>
</dbReference>
<reference evidence="9" key="2">
    <citation type="journal article" date="2019" name="IMA Fungus">
        <title>Genome sequencing and comparison of five Tilletia species to identify candidate genes for the detection of regulated species infecting wheat.</title>
        <authorList>
            <person name="Nguyen H.D.T."/>
            <person name="Sultana T."/>
            <person name="Kesanakurti P."/>
            <person name="Hambleton S."/>
        </authorList>
    </citation>
    <scope>NUCLEOTIDE SEQUENCE</scope>
    <source>
        <strain evidence="9">DAOMC 238032</strain>
    </source>
</reference>
<dbReference type="PROSITE" id="PS01236">
    <property type="entry name" value="PDXT_SNO_1"/>
    <property type="match status" value="1"/>
</dbReference>
<evidence type="ECO:0000313" key="8">
    <source>
        <dbReference type="EMBL" id="CAD6922443.1"/>
    </source>
</evidence>
<dbReference type="EMBL" id="LWDD02000284">
    <property type="protein sequence ID" value="KAE8262049.1"/>
    <property type="molecule type" value="Genomic_DNA"/>
</dbReference>
<dbReference type="GO" id="GO:0004359">
    <property type="term" value="F:glutaminase activity"/>
    <property type="evidence" value="ECO:0007669"/>
    <property type="project" value="UniProtKB-EC"/>
</dbReference>
<dbReference type="Proteomes" id="UP000836402">
    <property type="component" value="Unassembled WGS sequence"/>
</dbReference>
<gene>
    <name evidence="9" type="ORF">A4X03_0g2758</name>
    <name evidence="8" type="ORF">JKIAZH3_G3693</name>
</gene>
<dbReference type="NCBIfam" id="TIGR03800">
    <property type="entry name" value="PLP_synth_Pdx2"/>
    <property type="match status" value="1"/>
</dbReference>
<feature type="compositionally biased region" description="Pro residues" evidence="7">
    <location>
        <begin position="203"/>
        <end position="218"/>
    </location>
</feature>
<dbReference type="PROSITE" id="PS51130">
    <property type="entry name" value="PDXT_SNO_2"/>
    <property type="match status" value="1"/>
</dbReference>
<name>A0A177V5E8_9BASI</name>
<evidence type="ECO:0000313" key="11">
    <source>
        <dbReference type="Proteomes" id="UP000836402"/>
    </source>
</evidence>
<organism evidence="9 10">
    <name type="scientific">Tilletia caries</name>
    <name type="common">wheat bunt fungus</name>
    <dbReference type="NCBI Taxonomy" id="13290"/>
    <lineage>
        <taxon>Eukaryota</taxon>
        <taxon>Fungi</taxon>
        <taxon>Dikarya</taxon>
        <taxon>Basidiomycota</taxon>
        <taxon>Ustilaginomycotina</taxon>
        <taxon>Exobasidiomycetes</taxon>
        <taxon>Tilletiales</taxon>
        <taxon>Tilletiaceae</taxon>
        <taxon>Tilletia</taxon>
    </lineage>
</organism>
<evidence type="ECO:0000313" key="10">
    <source>
        <dbReference type="Proteomes" id="UP000077671"/>
    </source>
</evidence>
<sequence length="332" mass="33827">MAVTVGVLALQGAFHEHAAHINSLAPAIDVSAALVRTPTDLARCQALIIPGGESTAIALGAQRAGLIDPLRHWVAAGRPTWGTCAGMILLSNQAIGAKKGGQSLIGGVDIRVGRNGFGSQVDSFEAGLVVPALGEEPFPGVFIRAPVIDALLLLSDKAAAAALPGLNGAAVPIPASLSADLPAIPASHIPSALANGHAARANAPPPTIVCAEPPPPSPSSSSSSSSTLTDRPPIEIIASIPFSPTLPPKEHVLIPTSSASVLASESGSPQPPPKALATMATTLLNPEERPALDSQIVALRQGNILVSSFHPELTVDSRFHEYFVRSFVLGSS</sequence>
<dbReference type="GO" id="GO:0005829">
    <property type="term" value="C:cytosol"/>
    <property type="evidence" value="ECO:0007669"/>
    <property type="project" value="TreeGrafter"/>
</dbReference>
<evidence type="ECO:0000256" key="3">
    <source>
        <dbReference type="ARBA" id="ARBA00022801"/>
    </source>
</evidence>